<dbReference type="Proteomes" id="UP000007844">
    <property type="component" value="Chromosome"/>
</dbReference>
<dbReference type="STRING" id="690850.Desaf_2858"/>
<accession>F3Z1N6</accession>
<evidence type="ECO:0008006" key="3">
    <source>
        <dbReference type="Google" id="ProtNLM"/>
    </source>
</evidence>
<reference evidence="1 2" key="1">
    <citation type="journal article" date="2011" name="J. Bacteriol.">
        <title>Genome sequence of the mercury-methylating and pleomorphic Desulfovibrio africanus Strain Walvis Bay.</title>
        <authorList>
            <person name="Brown S.D."/>
            <person name="Wall J.D."/>
            <person name="Kucken A.M."/>
            <person name="Gilmour C.C."/>
            <person name="Podar M."/>
            <person name="Brandt C.C."/>
            <person name="Teshima H."/>
            <person name="Detter J.C."/>
            <person name="Han C.S."/>
            <person name="Land M.L."/>
            <person name="Lucas S."/>
            <person name="Han J."/>
            <person name="Pennacchio L."/>
            <person name="Nolan M."/>
            <person name="Pitluck S."/>
            <person name="Woyke T."/>
            <person name="Goodwin L."/>
            <person name="Palumbo A.V."/>
            <person name="Elias D.A."/>
        </authorList>
    </citation>
    <scope>NUCLEOTIDE SEQUENCE [LARGE SCALE GENOMIC DNA]</scope>
    <source>
        <strain evidence="1 2">Walvis Bay</strain>
    </source>
</reference>
<dbReference type="HOGENOM" id="CLU_097532_1_0_7"/>
<dbReference type="InterPro" id="IPR025350">
    <property type="entry name" value="DUF4254"/>
</dbReference>
<dbReference type="EMBL" id="CP003221">
    <property type="protein sequence ID" value="EGJ51171.1"/>
    <property type="molecule type" value="Genomic_DNA"/>
</dbReference>
<dbReference type="KEGG" id="daf:Desaf_2858"/>
<proteinExistence type="predicted"/>
<dbReference type="eggNOG" id="COG0463">
    <property type="taxonomic scope" value="Bacteria"/>
</dbReference>
<organism evidence="1 2">
    <name type="scientific">Desulfocurvibacter africanus subsp. africanus str. Walvis Bay</name>
    <dbReference type="NCBI Taxonomy" id="690850"/>
    <lineage>
        <taxon>Bacteria</taxon>
        <taxon>Pseudomonadati</taxon>
        <taxon>Thermodesulfobacteriota</taxon>
        <taxon>Desulfovibrionia</taxon>
        <taxon>Desulfovibrionales</taxon>
        <taxon>Desulfovibrionaceae</taxon>
        <taxon>Desulfocurvibacter</taxon>
    </lineage>
</organism>
<keyword evidence="2" id="KW-1185">Reference proteome</keyword>
<evidence type="ECO:0000313" key="2">
    <source>
        <dbReference type="Proteomes" id="UP000007844"/>
    </source>
</evidence>
<evidence type="ECO:0000313" key="1">
    <source>
        <dbReference type="EMBL" id="EGJ51171.1"/>
    </source>
</evidence>
<gene>
    <name evidence="1" type="ORF">Desaf_2858</name>
</gene>
<dbReference type="AlphaFoldDB" id="F3Z1N6"/>
<sequence>MTIADVKQLILMCVTMQLESVVRWHDDGPGEACGCAHDEISPVTLKHLAEEEHRANFLLWHVEDEARRRDVGDDVIAQCKRDIDKLNQRRNDLIEKIDANLTAMIEPLLPEDTPEAYNTETIGSVLDRLSIICLKIYHMDEQMKRSDAGPEHVETCGRKLSVLARQHQDLVGSVMGLLDEYDAGLKRPRVYFQFKMYNDPQLNPALYAPSQRD</sequence>
<dbReference type="Pfam" id="PF14063">
    <property type="entry name" value="DUF4254"/>
    <property type="match status" value="1"/>
</dbReference>
<dbReference type="RefSeq" id="WP_005983967.1">
    <property type="nucleotide sequence ID" value="NC_016629.1"/>
</dbReference>
<protein>
    <recommendedName>
        <fullName evidence="3">DUF4254 domain-containing protein</fullName>
    </recommendedName>
</protein>
<name>F3Z1N6_DESAF</name>